<dbReference type="EMBL" id="NKHZ01000088">
    <property type="protein sequence ID" value="PNS14216.1"/>
    <property type="molecule type" value="Genomic_DNA"/>
</dbReference>
<evidence type="ECO:0000256" key="2">
    <source>
        <dbReference type="ARBA" id="ARBA00022598"/>
    </source>
</evidence>
<dbReference type="InParanoid" id="A0A2K1QGB6"/>
<protein>
    <submittedName>
        <fullName evidence="9">Aspartate-tRNA ligase</fullName>
    </submittedName>
</protein>
<dbReference type="InterPro" id="IPR045864">
    <property type="entry name" value="aa-tRNA-synth_II/BPL/LPL"/>
</dbReference>
<dbReference type="STRING" id="2082308.A0A2K1QGB6"/>
<keyword evidence="2 9" id="KW-0436">Ligase</keyword>
<name>A0A2K1QGB6_9PEZI</name>
<evidence type="ECO:0000256" key="3">
    <source>
        <dbReference type="ARBA" id="ARBA00022741"/>
    </source>
</evidence>
<comment type="similarity">
    <text evidence="1">Belongs to the class-II aminoacyl-tRNA synthetase family. Type 1 subfamily.</text>
</comment>
<evidence type="ECO:0000259" key="8">
    <source>
        <dbReference type="PROSITE" id="PS50862"/>
    </source>
</evidence>
<dbReference type="InterPro" id="IPR006195">
    <property type="entry name" value="aa-tRNA-synth_II"/>
</dbReference>
<dbReference type="Gene3D" id="3.30.930.10">
    <property type="entry name" value="Bira Bifunctional Protein, Domain 2"/>
    <property type="match status" value="1"/>
</dbReference>
<evidence type="ECO:0000256" key="5">
    <source>
        <dbReference type="ARBA" id="ARBA00022917"/>
    </source>
</evidence>
<accession>A0A2K1QGB6</accession>
<dbReference type="FunCoup" id="A0A2K1QGB6">
    <property type="interactions" value="599"/>
</dbReference>
<dbReference type="InterPro" id="IPR004524">
    <property type="entry name" value="Asp-tRNA-ligase_1"/>
</dbReference>
<dbReference type="NCBIfam" id="NF001750">
    <property type="entry name" value="PRK00476.1"/>
    <property type="match status" value="1"/>
</dbReference>
<keyword evidence="3" id="KW-0547">Nucleotide-binding</keyword>
<dbReference type="InterPro" id="IPR004364">
    <property type="entry name" value="Aa-tRNA-synt_II"/>
</dbReference>
<dbReference type="NCBIfam" id="TIGR00459">
    <property type="entry name" value="aspS_bact"/>
    <property type="match status" value="1"/>
</dbReference>
<reference evidence="9 10" key="1">
    <citation type="submission" date="2017-06" db="EMBL/GenBank/DDBJ databases">
        <title>Draft genome sequence of a variant of Elsinoe murrayae.</title>
        <authorList>
            <person name="Cheng Q."/>
        </authorList>
    </citation>
    <scope>NUCLEOTIDE SEQUENCE [LARGE SCALE GENOMIC DNA]</scope>
    <source>
        <strain evidence="9 10">CQ-2017a</strain>
    </source>
</reference>
<feature type="compositionally biased region" description="Low complexity" evidence="7">
    <location>
        <begin position="479"/>
        <end position="496"/>
    </location>
</feature>
<dbReference type="OrthoDB" id="439710at2759"/>
<sequence length="636" mass="70151">MRKMIVLLGKLMGDTFHFPGATHQVNQLSRVTPGESVTLHGYVETQRTASSKLVFVELIGADGHHSVQLKLHASNPAFESLKETLKFVRPYSPVAIKGEVETRKASRQTERDEVGPAKVTDVEVNLTEIIALNEFPKDILVAEGTVIPSEQRHLQLRTSGNAREALYFRSRLYESVRSHLCGKHDFIDIETPLLFKSTPEGAHEFLVPTRIPGHAYALPQSPQQYKQILMASGIPRYMQIAKCFRDEDLRADRQPEFTQIDIEMAFAGQEEVMTVIEGLVKTLWKDMLGTDLWSAAFQRMTYEEAMSKYGSDKPDTRLGSEISRIEYLLPVDLIQKISSLQEPAVEVFKMSISDDPRETAEFVSSFMDSPDSQPFNTNPSGQPGIFIYSSRKPLGGLQPFGFEAAEHLETTLSLEEGDLVVLQARPNAPFSGGSTPIGNLRLALHRHAVSQSLVPKPSGWNFLWITSFPLFTAEPSPDNNNNSSSTTTTTTQLSSTHHPFTAPLSASDTRLLLTNPLDAKAAHYDLVLNGVELGGGSRRIHTSALQRLVLADVLGLTPQRMSDFEHLLGVLRAGCPPHAGMALGLDRLVMLMLGRESVRDVMAFPKGGGGRDGLVKSPGKVEGDTWARYGLRVVGE</sequence>
<feature type="domain" description="Aminoacyl-transfer RNA synthetases class-II family profile" evidence="8">
    <location>
        <begin position="168"/>
        <end position="605"/>
    </location>
</feature>
<keyword evidence="10" id="KW-1185">Reference proteome</keyword>
<dbReference type="PANTHER" id="PTHR22594">
    <property type="entry name" value="ASPARTYL/LYSYL-TRNA SYNTHETASE"/>
    <property type="match status" value="1"/>
</dbReference>
<dbReference type="HAMAP" id="MF_00044">
    <property type="entry name" value="Asp_tRNA_synth_type1"/>
    <property type="match status" value="1"/>
</dbReference>
<keyword evidence="4" id="KW-0067">ATP-binding</keyword>
<keyword evidence="5" id="KW-0648">Protein biosynthesis</keyword>
<comment type="caution">
    <text evidence="9">The sequence shown here is derived from an EMBL/GenBank/DDBJ whole genome shotgun (WGS) entry which is preliminary data.</text>
</comment>
<dbReference type="SUPFAM" id="SSF50249">
    <property type="entry name" value="Nucleic acid-binding proteins"/>
    <property type="match status" value="1"/>
</dbReference>
<dbReference type="SUPFAM" id="SSF55681">
    <property type="entry name" value="Class II aaRS and biotin synthetases"/>
    <property type="match status" value="1"/>
</dbReference>
<dbReference type="Pfam" id="PF00152">
    <property type="entry name" value="tRNA-synt_2"/>
    <property type="match status" value="1"/>
</dbReference>
<dbReference type="GO" id="GO:0005524">
    <property type="term" value="F:ATP binding"/>
    <property type="evidence" value="ECO:0007669"/>
    <property type="project" value="UniProtKB-KW"/>
</dbReference>
<dbReference type="PROSITE" id="PS50862">
    <property type="entry name" value="AA_TRNA_LIGASE_II"/>
    <property type="match status" value="1"/>
</dbReference>
<feature type="region of interest" description="Disordered" evidence="7">
    <location>
        <begin position="476"/>
        <end position="502"/>
    </location>
</feature>
<dbReference type="GO" id="GO:0005739">
    <property type="term" value="C:mitochondrion"/>
    <property type="evidence" value="ECO:0007669"/>
    <property type="project" value="TreeGrafter"/>
</dbReference>
<dbReference type="Gene3D" id="2.40.50.140">
    <property type="entry name" value="Nucleic acid-binding proteins"/>
    <property type="match status" value="1"/>
</dbReference>
<organism evidence="9 10">
    <name type="scientific">Sphaceloma murrayae</name>
    <dbReference type="NCBI Taxonomy" id="2082308"/>
    <lineage>
        <taxon>Eukaryota</taxon>
        <taxon>Fungi</taxon>
        <taxon>Dikarya</taxon>
        <taxon>Ascomycota</taxon>
        <taxon>Pezizomycotina</taxon>
        <taxon>Dothideomycetes</taxon>
        <taxon>Dothideomycetidae</taxon>
        <taxon>Myriangiales</taxon>
        <taxon>Elsinoaceae</taxon>
        <taxon>Sphaceloma</taxon>
    </lineage>
</organism>
<proteinExistence type="inferred from homology"/>
<evidence type="ECO:0000256" key="4">
    <source>
        <dbReference type="ARBA" id="ARBA00022840"/>
    </source>
</evidence>
<dbReference type="PRINTS" id="PR01042">
    <property type="entry name" value="TRNASYNTHASP"/>
</dbReference>
<evidence type="ECO:0000313" key="10">
    <source>
        <dbReference type="Proteomes" id="UP000243797"/>
    </source>
</evidence>
<dbReference type="GO" id="GO:0004815">
    <property type="term" value="F:aspartate-tRNA ligase activity"/>
    <property type="evidence" value="ECO:0007669"/>
    <property type="project" value="TreeGrafter"/>
</dbReference>
<dbReference type="Gene3D" id="3.30.1360.30">
    <property type="entry name" value="GAD-like domain"/>
    <property type="match status" value="1"/>
</dbReference>
<keyword evidence="6" id="KW-0030">Aminoacyl-tRNA synthetase</keyword>
<dbReference type="InterPro" id="IPR012340">
    <property type="entry name" value="NA-bd_OB-fold"/>
</dbReference>
<evidence type="ECO:0000256" key="7">
    <source>
        <dbReference type="SAM" id="MobiDB-lite"/>
    </source>
</evidence>
<dbReference type="InterPro" id="IPR004115">
    <property type="entry name" value="GAD-like_sf"/>
</dbReference>
<dbReference type="AlphaFoldDB" id="A0A2K1QGB6"/>
<dbReference type="PANTHER" id="PTHR22594:SF5">
    <property type="entry name" value="ASPARTATE--TRNA LIGASE, MITOCHONDRIAL"/>
    <property type="match status" value="1"/>
</dbReference>
<evidence type="ECO:0000256" key="6">
    <source>
        <dbReference type="ARBA" id="ARBA00023146"/>
    </source>
</evidence>
<dbReference type="Proteomes" id="UP000243797">
    <property type="component" value="Unassembled WGS sequence"/>
</dbReference>
<dbReference type="GO" id="GO:0006422">
    <property type="term" value="P:aspartyl-tRNA aminoacylation"/>
    <property type="evidence" value="ECO:0007669"/>
    <property type="project" value="TreeGrafter"/>
</dbReference>
<evidence type="ECO:0000313" key="9">
    <source>
        <dbReference type="EMBL" id="PNS14216.1"/>
    </source>
</evidence>
<dbReference type="InterPro" id="IPR002312">
    <property type="entry name" value="Asp/Asn-tRNA-synth_IIb"/>
</dbReference>
<evidence type="ECO:0000256" key="1">
    <source>
        <dbReference type="ARBA" id="ARBA00006303"/>
    </source>
</evidence>
<gene>
    <name evidence="9" type="ORF">CAC42_6729</name>
</gene>